<proteinExistence type="predicted"/>
<keyword evidence="1" id="KW-1185">Reference proteome</keyword>
<dbReference type="PANTHER" id="PTHR43675:SF30">
    <property type="entry name" value="CYCLOPROPANE-FATTY-ACYL-PHOSPHOLIPID SYNTHASE"/>
    <property type="match status" value="1"/>
</dbReference>
<gene>
    <name evidence="2" type="primary">LOC111009649</name>
</gene>
<organism evidence="1 2">
    <name type="scientific">Momordica charantia</name>
    <name type="common">Bitter gourd</name>
    <name type="synonym">Balsam pear</name>
    <dbReference type="NCBI Taxonomy" id="3673"/>
    <lineage>
        <taxon>Eukaryota</taxon>
        <taxon>Viridiplantae</taxon>
        <taxon>Streptophyta</taxon>
        <taxon>Embryophyta</taxon>
        <taxon>Tracheophyta</taxon>
        <taxon>Spermatophyta</taxon>
        <taxon>Magnoliopsida</taxon>
        <taxon>eudicotyledons</taxon>
        <taxon>Gunneridae</taxon>
        <taxon>Pentapetalae</taxon>
        <taxon>rosids</taxon>
        <taxon>fabids</taxon>
        <taxon>Cucurbitales</taxon>
        <taxon>Cucurbitaceae</taxon>
        <taxon>Momordiceae</taxon>
        <taxon>Momordica</taxon>
    </lineage>
</organism>
<dbReference type="SUPFAM" id="SSF53335">
    <property type="entry name" value="S-adenosyl-L-methionine-dependent methyltransferases"/>
    <property type="match status" value="1"/>
</dbReference>
<dbReference type="KEGG" id="mcha:111009649"/>
<dbReference type="Proteomes" id="UP000504603">
    <property type="component" value="Unplaced"/>
</dbReference>
<accession>A0A6J1C9V2</accession>
<dbReference type="InterPro" id="IPR026669">
    <property type="entry name" value="Arsenite_MeTrfase-like"/>
</dbReference>
<evidence type="ECO:0000313" key="2">
    <source>
        <dbReference type="RefSeq" id="XP_022138486.1"/>
    </source>
</evidence>
<dbReference type="InterPro" id="IPR029063">
    <property type="entry name" value="SAM-dependent_MTases_sf"/>
</dbReference>
<dbReference type="GeneID" id="111009649"/>
<dbReference type="Gene3D" id="3.40.50.150">
    <property type="entry name" value="Vaccinia Virus protein VP39"/>
    <property type="match status" value="1"/>
</dbReference>
<dbReference type="GO" id="GO:0008168">
    <property type="term" value="F:methyltransferase activity"/>
    <property type="evidence" value="ECO:0007669"/>
    <property type="project" value="TreeGrafter"/>
</dbReference>
<reference evidence="2" key="1">
    <citation type="submission" date="2025-08" db="UniProtKB">
        <authorList>
            <consortium name="RefSeq"/>
        </authorList>
    </citation>
    <scope>IDENTIFICATION</scope>
    <source>
        <strain evidence="2">OHB3-1</strain>
    </source>
</reference>
<dbReference type="Pfam" id="PF02353">
    <property type="entry name" value="CMAS"/>
    <property type="match status" value="1"/>
</dbReference>
<dbReference type="RefSeq" id="XP_022138486.1">
    <property type="nucleotide sequence ID" value="XM_022282794.1"/>
</dbReference>
<dbReference type="PANTHER" id="PTHR43675">
    <property type="entry name" value="ARSENITE METHYLTRANSFERASE"/>
    <property type="match status" value="1"/>
</dbReference>
<protein>
    <submittedName>
        <fullName evidence="2">Uncharacterized protein LOC111009649</fullName>
    </submittedName>
</protein>
<dbReference type="OrthoDB" id="1646968at2759"/>
<dbReference type="AlphaFoldDB" id="A0A6J1C9V2"/>
<name>A0A6J1C9V2_MOMCH</name>
<sequence>MTTSSRFCVEHLENIGIHYYQTLRCWKKNFLKNKSQILELGFDESFIRTWEYYFDYCAAGFKSRTVGDYQIVFSRPGNVATFIDPYQRIPSASY</sequence>
<evidence type="ECO:0000313" key="1">
    <source>
        <dbReference type="Proteomes" id="UP000504603"/>
    </source>
</evidence>